<feature type="transmembrane region" description="Helical" evidence="2">
    <location>
        <begin position="38"/>
        <end position="57"/>
    </location>
</feature>
<dbReference type="Proteomes" id="UP000246635">
    <property type="component" value="Unassembled WGS sequence"/>
</dbReference>
<feature type="transmembrane region" description="Helical" evidence="2">
    <location>
        <begin position="96"/>
        <end position="114"/>
    </location>
</feature>
<keyword evidence="2" id="KW-0812">Transmembrane</keyword>
<organism evidence="3 4">
    <name type="scientific">Paenibacillus cellulosilyticus</name>
    <dbReference type="NCBI Taxonomy" id="375489"/>
    <lineage>
        <taxon>Bacteria</taxon>
        <taxon>Bacillati</taxon>
        <taxon>Bacillota</taxon>
        <taxon>Bacilli</taxon>
        <taxon>Bacillales</taxon>
        <taxon>Paenibacillaceae</taxon>
        <taxon>Paenibacillus</taxon>
    </lineage>
</organism>
<comment type="subcellular location">
    <subcellularLocation>
        <location evidence="1">Endomembrane system</location>
        <topology evidence="1">Multi-pass membrane protein</topology>
    </subcellularLocation>
</comment>
<dbReference type="SUPFAM" id="SSF103481">
    <property type="entry name" value="Multidrug resistance efflux transporter EmrE"/>
    <property type="match status" value="1"/>
</dbReference>
<evidence type="ECO:0000313" key="4">
    <source>
        <dbReference type="Proteomes" id="UP000246635"/>
    </source>
</evidence>
<keyword evidence="4" id="KW-1185">Reference proteome</keyword>
<proteinExistence type="predicted"/>
<dbReference type="AlphaFoldDB" id="A0A2V2YTU1"/>
<accession>A0A2V2YTU1</accession>
<dbReference type="InterPro" id="IPR037185">
    <property type="entry name" value="EmrE-like"/>
</dbReference>
<comment type="caution">
    <text evidence="3">The sequence shown here is derived from an EMBL/GenBank/DDBJ whole genome shotgun (WGS) entry which is preliminary data.</text>
</comment>
<dbReference type="Gene3D" id="1.10.3730.20">
    <property type="match status" value="1"/>
</dbReference>
<evidence type="ECO:0000256" key="2">
    <source>
        <dbReference type="SAM" id="Phobius"/>
    </source>
</evidence>
<evidence type="ECO:0000256" key="1">
    <source>
        <dbReference type="ARBA" id="ARBA00004127"/>
    </source>
</evidence>
<keyword evidence="2" id="KW-1133">Transmembrane helix</keyword>
<dbReference type="EMBL" id="QGTQ01000008">
    <property type="protein sequence ID" value="PWW02913.1"/>
    <property type="molecule type" value="Genomic_DNA"/>
</dbReference>
<evidence type="ECO:0008006" key="5">
    <source>
        <dbReference type="Google" id="ProtNLM"/>
    </source>
</evidence>
<sequence length="115" mass="12929">MYYVYSFLLVVAGLFTANFIFAYQSKHIDPHFWTTLKFQLLMLPFFCAANLAIGYGVKFGLKVLGNLSYVLIVSKCLELAISLLLGYLFFKEAPTWKTAIGLGFVVTGILITKLK</sequence>
<protein>
    <recommendedName>
        <fullName evidence="5">EamA-like transporter family protein</fullName>
    </recommendedName>
</protein>
<name>A0A2V2YTU1_9BACL</name>
<reference evidence="3 4" key="1">
    <citation type="submission" date="2018-05" db="EMBL/GenBank/DDBJ databases">
        <title>Genomic Encyclopedia of Type Strains, Phase III (KMG-III): the genomes of soil and plant-associated and newly described type strains.</title>
        <authorList>
            <person name="Whitman W."/>
        </authorList>
    </citation>
    <scope>NUCLEOTIDE SEQUENCE [LARGE SCALE GENOMIC DNA]</scope>
    <source>
        <strain evidence="3 4">CECT 5696</strain>
    </source>
</reference>
<feature type="transmembrane region" description="Helical" evidence="2">
    <location>
        <begin position="69"/>
        <end position="90"/>
    </location>
</feature>
<evidence type="ECO:0000313" key="3">
    <source>
        <dbReference type="EMBL" id="PWW02913.1"/>
    </source>
</evidence>
<keyword evidence="2" id="KW-0472">Membrane</keyword>
<dbReference type="OrthoDB" id="2618406at2"/>
<gene>
    <name evidence="3" type="ORF">DFQ01_108192</name>
</gene>